<dbReference type="InterPro" id="IPR016181">
    <property type="entry name" value="Acyl_CoA_acyltransferase"/>
</dbReference>
<feature type="domain" description="N-acetyltransferase" evidence="1">
    <location>
        <begin position="110"/>
        <end position="241"/>
    </location>
</feature>
<sequence>MAGDSAGPQEPLIEVITQAEDFHQAADAAINAFCHQARDGVYMGMNPGWDTPEGVAASAERMAARWRSITTNNQGQPNTVFLKATVPDPEKPGQRRIAGMAIWLQASAVEGYGEPSPTDLKKSLGVEALYPDNETEQRYLAQCIGSLHRRRTEVIKKKATANPPAVFALDLCAVDPKFQGRGAAKKLVLWGLDEAKRRGGLEAILEGSSMGRHVYWKLGFKQEGPEIEYHVDDFPERSRPSNIFMRTGDIDYATNTK</sequence>
<dbReference type="Proteomes" id="UP001152533">
    <property type="component" value="Unassembled WGS sequence"/>
</dbReference>
<dbReference type="InterPro" id="IPR052523">
    <property type="entry name" value="Trichothecene_AcTrans"/>
</dbReference>
<evidence type="ECO:0000313" key="2">
    <source>
        <dbReference type="EMBL" id="CAI0646288.1"/>
    </source>
</evidence>
<organism evidence="2 3">
    <name type="scientific">Colletotrichum noveboracense</name>
    <dbReference type="NCBI Taxonomy" id="2664923"/>
    <lineage>
        <taxon>Eukaryota</taxon>
        <taxon>Fungi</taxon>
        <taxon>Dikarya</taxon>
        <taxon>Ascomycota</taxon>
        <taxon>Pezizomycotina</taxon>
        <taxon>Sordariomycetes</taxon>
        <taxon>Hypocreomycetidae</taxon>
        <taxon>Glomerellales</taxon>
        <taxon>Glomerellaceae</taxon>
        <taxon>Colletotrichum</taxon>
        <taxon>Colletotrichum gloeosporioides species complex</taxon>
    </lineage>
</organism>
<dbReference type="GO" id="GO:0016747">
    <property type="term" value="F:acyltransferase activity, transferring groups other than amino-acyl groups"/>
    <property type="evidence" value="ECO:0007669"/>
    <property type="project" value="InterPro"/>
</dbReference>
<proteinExistence type="predicted"/>
<dbReference type="PANTHER" id="PTHR42791">
    <property type="entry name" value="GNAT FAMILY ACETYLTRANSFERASE"/>
    <property type="match status" value="1"/>
</dbReference>
<gene>
    <name evidence="2" type="ORF">CGXH109_LOCUS53542</name>
</gene>
<dbReference type="AlphaFoldDB" id="A0A9W4W7Z6"/>
<evidence type="ECO:0000313" key="3">
    <source>
        <dbReference type="Proteomes" id="UP001152533"/>
    </source>
</evidence>
<evidence type="ECO:0000259" key="1">
    <source>
        <dbReference type="PROSITE" id="PS51186"/>
    </source>
</evidence>
<dbReference type="SUPFAM" id="SSF55729">
    <property type="entry name" value="Acyl-CoA N-acyltransferases (Nat)"/>
    <property type="match status" value="1"/>
</dbReference>
<protein>
    <recommendedName>
        <fullName evidence="1">N-acetyltransferase domain-containing protein</fullName>
    </recommendedName>
</protein>
<name>A0A9W4W7Z6_9PEZI</name>
<dbReference type="PROSITE" id="PS51186">
    <property type="entry name" value="GNAT"/>
    <property type="match status" value="1"/>
</dbReference>
<dbReference type="EMBL" id="CAMGZC010000316">
    <property type="protein sequence ID" value="CAI0646288.1"/>
    <property type="molecule type" value="Genomic_DNA"/>
</dbReference>
<reference evidence="2" key="1">
    <citation type="submission" date="2022-08" db="EMBL/GenBank/DDBJ databases">
        <authorList>
            <person name="Giroux E."/>
            <person name="Giroux E."/>
        </authorList>
    </citation>
    <scope>NUCLEOTIDE SEQUENCE</scope>
    <source>
        <strain evidence="2">H1091258</strain>
    </source>
</reference>
<dbReference type="PANTHER" id="PTHR42791:SF14">
    <property type="entry name" value="N-ACETYLTRANSFERASE DOMAIN-CONTAINING PROTEIN"/>
    <property type="match status" value="1"/>
</dbReference>
<accession>A0A9W4W7Z6</accession>
<dbReference type="CDD" id="cd04301">
    <property type="entry name" value="NAT_SF"/>
    <property type="match status" value="1"/>
</dbReference>
<dbReference type="Gene3D" id="3.40.630.30">
    <property type="match status" value="1"/>
</dbReference>
<keyword evidence="3" id="KW-1185">Reference proteome</keyword>
<dbReference type="Pfam" id="PF13673">
    <property type="entry name" value="Acetyltransf_10"/>
    <property type="match status" value="1"/>
</dbReference>
<dbReference type="InterPro" id="IPR000182">
    <property type="entry name" value="GNAT_dom"/>
</dbReference>
<comment type="caution">
    <text evidence="2">The sequence shown here is derived from an EMBL/GenBank/DDBJ whole genome shotgun (WGS) entry which is preliminary data.</text>
</comment>